<reference evidence="2" key="1">
    <citation type="journal article" date="2013" name="Nat. Genet.">
        <title>The duck genome and transcriptome provide insight into an avian influenza virus reservoir species.</title>
        <authorList>
            <person name="Huang Y."/>
            <person name="Li Y."/>
            <person name="Burt D.W."/>
            <person name="Chen H."/>
            <person name="Zhang Y."/>
            <person name="Qian W."/>
            <person name="Kim H."/>
            <person name="Gan S."/>
            <person name="Zhao Y."/>
            <person name="Li J."/>
            <person name="Yi K."/>
            <person name="Feng H."/>
            <person name="Zhu P."/>
            <person name="Li B."/>
            <person name="Liu Q."/>
            <person name="Fairley S."/>
            <person name="Magor K.E."/>
            <person name="Du Z."/>
            <person name="Hu X."/>
            <person name="Goodman L."/>
            <person name="Tafer H."/>
            <person name="Vignal A."/>
            <person name="Lee T."/>
            <person name="Kim K.W."/>
            <person name="Sheng Z."/>
            <person name="An Y."/>
            <person name="Searle S."/>
            <person name="Herrero J."/>
            <person name="Groenen M.A."/>
            <person name="Crooijmans R.P."/>
            <person name="Faraut T."/>
            <person name="Cai Q."/>
            <person name="Webster R.G."/>
            <person name="Aldridge J.R."/>
            <person name="Warren W.C."/>
            <person name="Bartschat S."/>
            <person name="Kehr S."/>
            <person name="Marz M."/>
            <person name="Stadler P.F."/>
            <person name="Smith J."/>
            <person name="Kraus R.H."/>
            <person name="Zhao Y."/>
            <person name="Ren L."/>
            <person name="Fei J."/>
            <person name="Morisson M."/>
            <person name="Kaiser P."/>
            <person name="Griffin D.K."/>
            <person name="Rao M."/>
            <person name="Pitel F."/>
            <person name="Wang J."/>
            <person name="Li N."/>
        </authorList>
    </citation>
    <scope>NUCLEOTIDE SEQUENCE [LARGE SCALE GENOMIC DNA]</scope>
</reference>
<dbReference type="EMBL" id="KB743435">
    <property type="protein sequence ID" value="EOA98747.1"/>
    <property type="molecule type" value="Genomic_DNA"/>
</dbReference>
<sequence length="151" mass="16068">MLCSDQSMENKARFASLTRPIVKHEAKGVARKHKVSGKGEVTAPAKSDGFKVLPPGYPVACWFSPQPTRKLSLPAWVWPEELAFQGASVSLSISHADFSGLTPVCPESELGSLVSTVTAAVTKATATVRVYSPLSLHGCASVTARDIQELC</sequence>
<dbReference type="AlphaFoldDB" id="R0LEQ4"/>
<name>R0LEQ4_ANAPL</name>
<organism evidence="1 2">
    <name type="scientific">Anas platyrhynchos</name>
    <name type="common">Mallard</name>
    <name type="synonym">Anas boschas</name>
    <dbReference type="NCBI Taxonomy" id="8839"/>
    <lineage>
        <taxon>Eukaryota</taxon>
        <taxon>Metazoa</taxon>
        <taxon>Chordata</taxon>
        <taxon>Craniata</taxon>
        <taxon>Vertebrata</taxon>
        <taxon>Euteleostomi</taxon>
        <taxon>Archelosauria</taxon>
        <taxon>Archosauria</taxon>
        <taxon>Dinosauria</taxon>
        <taxon>Saurischia</taxon>
        <taxon>Theropoda</taxon>
        <taxon>Coelurosauria</taxon>
        <taxon>Aves</taxon>
        <taxon>Neognathae</taxon>
        <taxon>Galloanserae</taxon>
        <taxon>Anseriformes</taxon>
        <taxon>Anatidae</taxon>
        <taxon>Anatinae</taxon>
        <taxon>Anas</taxon>
    </lineage>
</organism>
<dbReference type="Proteomes" id="UP000296049">
    <property type="component" value="Unassembled WGS sequence"/>
</dbReference>
<gene>
    <name evidence="1" type="ORF">Anapl_02914</name>
</gene>
<evidence type="ECO:0000313" key="2">
    <source>
        <dbReference type="Proteomes" id="UP000296049"/>
    </source>
</evidence>
<protein>
    <submittedName>
        <fullName evidence="1">Uncharacterized protein</fullName>
    </submittedName>
</protein>
<keyword evidence="2" id="KW-1185">Reference proteome</keyword>
<accession>R0LEQ4</accession>
<proteinExistence type="predicted"/>
<evidence type="ECO:0000313" key="1">
    <source>
        <dbReference type="EMBL" id="EOA98747.1"/>
    </source>
</evidence>